<dbReference type="Pfam" id="PF02348">
    <property type="entry name" value="CTP_transf_3"/>
    <property type="match status" value="1"/>
</dbReference>
<dbReference type="Gene3D" id="3.90.550.10">
    <property type="entry name" value="Spore Coat Polysaccharide Biosynthesis Protein SpsA, Chain A"/>
    <property type="match status" value="1"/>
</dbReference>
<keyword evidence="5" id="KW-0963">Cytoplasm</keyword>
<protein>
    <recommendedName>
        <fullName evidence="5">3-deoxy-manno-octulosonate cytidylyltransferase</fullName>
        <ecNumber evidence="5">2.7.7.38</ecNumber>
    </recommendedName>
    <alternativeName>
        <fullName evidence="5">CMP-2-keto-3-deoxyoctulosonic acid synthase</fullName>
        <shortName evidence="5">CKS</shortName>
        <shortName evidence="5">CMP-KDO synthase</shortName>
    </alternativeName>
</protein>
<keyword evidence="2 5" id="KW-0808">Transferase</keyword>
<dbReference type="AlphaFoldDB" id="A0A1C3H6M7"/>
<dbReference type="GO" id="GO:0033468">
    <property type="term" value="P:CMP-keto-3-deoxy-D-manno-octulosonic acid biosynthetic process"/>
    <property type="evidence" value="ECO:0007669"/>
    <property type="project" value="UniProtKB-UniRule"/>
</dbReference>
<dbReference type="GO" id="GO:0008690">
    <property type="term" value="F:3-deoxy-manno-octulosonate cytidylyltransferase activity"/>
    <property type="evidence" value="ECO:0007669"/>
    <property type="project" value="UniProtKB-UniRule"/>
</dbReference>
<dbReference type="HAMAP" id="MF_00057">
    <property type="entry name" value="KdsB"/>
    <property type="match status" value="1"/>
</dbReference>
<dbReference type="FunFam" id="3.90.550.10:FF:000011">
    <property type="entry name" value="3-deoxy-manno-octulosonate cytidylyltransferase"/>
    <property type="match status" value="1"/>
</dbReference>
<dbReference type="RefSeq" id="WP_079541916.1">
    <property type="nucleotide sequence ID" value="NZ_FKLO01000076.1"/>
</dbReference>
<dbReference type="CDD" id="cd02517">
    <property type="entry name" value="CMP-KDO-Synthetase"/>
    <property type="match status" value="1"/>
</dbReference>
<sequence length="251" mass="26704">MNTVVVIPARYGSTRLPAKPLRLIAGVPMVVRTARQAVASGFPVWVAFDDARIGALLEGEVAVQGILTRADHENGTERLCEVAERLGWADDTIVVNVQGDEPLLPPALIGEVAAALAARPEAAVATLAAPFDAQHSPAAATTVKVVCDQAGLALYFSRAAIPYVRDADGVSGAFPYLRHIGIYAYRVSALKRYPQLAPTPLEQAEKLEQLRFLEHGLRIAVGVVNEAPPPGVDCEEDLQRVEAFLRGAGAV</sequence>
<evidence type="ECO:0000256" key="3">
    <source>
        <dbReference type="ARBA" id="ARBA00022695"/>
    </source>
</evidence>
<dbReference type="GO" id="GO:0009103">
    <property type="term" value="P:lipopolysaccharide biosynthetic process"/>
    <property type="evidence" value="ECO:0007669"/>
    <property type="project" value="UniProtKB-UniRule"/>
</dbReference>
<gene>
    <name evidence="5" type="primary">kdsB</name>
    <name evidence="6" type="ORF">CHUV0807_2230</name>
</gene>
<reference evidence="7" key="1">
    <citation type="submission" date="2016-04" db="EMBL/GenBank/DDBJ databases">
        <authorList>
            <person name="Tagini F."/>
        </authorList>
    </citation>
    <scope>NUCLEOTIDE SEQUENCE [LARGE SCALE GENOMIC DNA]</scope>
    <source>
        <strain evidence="7">CHUV0807</strain>
    </source>
</reference>
<accession>A0A1C3H6M7</accession>
<dbReference type="GO" id="GO:0016020">
    <property type="term" value="C:membrane"/>
    <property type="evidence" value="ECO:0007669"/>
    <property type="project" value="UniProtKB-SubCell"/>
</dbReference>
<comment type="pathway">
    <text evidence="5">Nucleotide-sugar biosynthesis; CMP-3-deoxy-D-manno-octulosonate biosynthesis; CMP-3-deoxy-D-manno-octulosonate from 3-deoxy-D-manno-octulosonate and CTP: step 1/1.</text>
</comment>
<organism evidence="6 7">
    <name type="scientific">Cardiobacterium hominis</name>
    <dbReference type="NCBI Taxonomy" id="2718"/>
    <lineage>
        <taxon>Bacteria</taxon>
        <taxon>Pseudomonadati</taxon>
        <taxon>Pseudomonadota</taxon>
        <taxon>Gammaproteobacteria</taxon>
        <taxon>Cardiobacteriales</taxon>
        <taxon>Cardiobacteriaceae</taxon>
        <taxon>Cardiobacterium</taxon>
    </lineage>
</organism>
<proteinExistence type="inferred from homology"/>
<evidence type="ECO:0000313" key="6">
    <source>
        <dbReference type="EMBL" id="SAM70759.1"/>
    </source>
</evidence>
<comment type="subcellular location">
    <subcellularLocation>
        <location evidence="5">Cytoplasm</location>
    </subcellularLocation>
    <subcellularLocation>
        <location evidence="1">Membrane</location>
    </subcellularLocation>
</comment>
<dbReference type="Proteomes" id="UP000190837">
    <property type="component" value="Unassembled WGS sequence"/>
</dbReference>
<evidence type="ECO:0000256" key="4">
    <source>
        <dbReference type="ARBA" id="ARBA00022985"/>
    </source>
</evidence>
<comment type="function">
    <text evidence="5">Activates KDO (a required 8-carbon sugar) for incorporation into bacterial lipopolysaccharide in Gram-negative bacteria.</text>
</comment>
<comment type="catalytic activity">
    <reaction evidence="5">
        <text>3-deoxy-alpha-D-manno-oct-2-ulosonate + CTP = CMP-3-deoxy-beta-D-manno-octulosonate + diphosphate</text>
        <dbReference type="Rhea" id="RHEA:23448"/>
        <dbReference type="ChEBI" id="CHEBI:33019"/>
        <dbReference type="ChEBI" id="CHEBI:37563"/>
        <dbReference type="ChEBI" id="CHEBI:85986"/>
        <dbReference type="ChEBI" id="CHEBI:85987"/>
        <dbReference type="EC" id="2.7.7.38"/>
    </reaction>
</comment>
<comment type="similarity">
    <text evidence="5">Belongs to the KdsB family.</text>
</comment>
<dbReference type="UniPathway" id="UPA00358">
    <property type="reaction ID" value="UER00476"/>
</dbReference>
<dbReference type="SUPFAM" id="SSF53448">
    <property type="entry name" value="Nucleotide-diphospho-sugar transferases"/>
    <property type="match status" value="1"/>
</dbReference>
<dbReference type="InterPro" id="IPR003329">
    <property type="entry name" value="Cytidylyl_trans"/>
</dbReference>
<dbReference type="NCBIfam" id="NF003952">
    <property type="entry name" value="PRK05450.1-5"/>
    <property type="match status" value="1"/>
</dbReference>
<name>A0A1C3H6M7_9GAMM</name>
<dbReference type="EC" id="2.7.7.38" evidence="5"/>
<dbReference type="PANTHER" id="PTHR42866">
    <property type="entry name" value="3-DEOXY-MANNO-OCTULOSONATE CYTIDYLYLTRANSFERASE"/>
    <property type="match status" value="1"/>
</dbReference>
<dbReference type="PANTHER" id="PTHR42866:SF2">
    <property type="entry name" value="3-DEOXY-MANNO-OCTULOSONATE CYTIDYLYLTRANSFERASE, MITOCHONDRIAL"/>
    <property type="match status" value="1"/>
</dbReference>
<dbReference type="InterPro" id="IPR029044">
    <property type="entry name" value="Nucleotide-diphossugar_trans"/>
</dbReference>
<keyword evidence="3 5" id="KW-0548">Nucleotidyltransferase</keyword>
<evidence type="ECO:0000256" key="1">
    <source>
        <dbReference type="ARBA" id="ARBA00004370"/>
    </source>
</evidence>
<evidence type="ECO:0000313" key="7">
    <source>
        <dbReference type="Proteomes" id="UP000190837"/>
    </source>
</evidence>
<dbReference type="GO" id="GO:0005829">
    <property type="term" value="C:cytosol"/>
    <property type="evidence" value="ECO:0007669"/>
    <property type="project" value="TreeGrafter"/>
</dbReference>
<evidence type="ECO:0000256" key="5">
    <source>
        <dbReference type="HAMAP-Rule" id="MF_00057"/>
    </source>
</evidence>
<dbReference type="EMBL" id="FKLO01000076">
    <property type="protein sequence ID" value="SAM70759.1"/>
    <property type="molecule type" value="Genomic_DNA"/>
</dbReference>
<keyword evidence="4 5" id="KW-0448">Lipopolysaccharide biosynthesis</keyword>
<evidence type="ECO:0000256" key="2">
    <source>
        <dbReference type="ARBA" id="ARBA00022679"/>
    </source>
</evidence>
<dbReference type="InterPro" id="IPR004528">
    <property type="entry name" value="KdsB"/>
</dbReference>
<dbReference type="NCBIfam" id="TIGR00466">
    <property type="entry name" value="kdsB"/>
    <property type="match status" value="1"/>
</dbReference>